<accession>A0A1Y2J1H6</accession>
<feature type="compositionally biased region" description="Low complexity" evidence="1">
    <location>
        <begin position="388"/>
        <end position="404"/>
    </location>
</feature>
<feature type="compositionally biased region" description="Polar residues" evidence="1">
    <location>
        <begin position="260"/>
        <end position="275"/>
    </location>
</feature>
<dbReference type="STRING" id="1353009.A0A1Y2J1H6"/>
<gene>
    <name evidence="2" type="ORF">PYCCODRAFT_1442026</name>
</gene>
<protein>
    <submittedName>
        <fullName evidence="2">Uncharacterized protein</fullName>
    </submittedName>
</protein>
<feature type="compositionally biased region" description="Acidic residues" evidence="1">
    <location>
        <begin position="302"/>
        <end position="311"/>
    </location>
</feature>
<evidence type="ECO:0000313" key="3">
    <source>
        <dbReference type="Proteomes" id="UP000193067"/>
    </source>
</evidence>
<proteinExistence type="predicted"/>
<sequence length="489" mass="52479">MSRAHHLLLKKLCHNDDTLERAKSILHTASIKTGQGSGYELGQGLSGLPAICAYIAAEELGDTDVTEKVAQAASCLKPKVFKTTLNTVKAALAAAAASAAASASPSKSSRKLSYTDLLVEKKIGKRGIVMGWMQNAERTLMANREMRRKFGTAGDALTLAVFCWTCQLMGKVGAEELLEEHNVSPDLFDEITEALHELCQGVAEVVKADIESLKSGGSPAKASASPTKATASLSKVPAASSKPTETALPPAPAAFPPTPSRSRMQPSALTRSPSKSALRAPSADLSPRKTPSHKRKVAFDGPLDEGDEDAFDALATPSKRQKFSSPTKELPSTPSKADGSAASSPRKSSRLALVAVAEEQEEELDLLRHVRQTPFAGVPSTPRRNRIVSQPSSTHSSRSVRSQPNTPSRRKPALPTVHEDQERVPRRRYRPAFADTQQWLKGDTRMERALRPWSERWKELVGKCGGDVWEAARVAGTTRGEGITLGAAS</sequence>
<evidence type="ECO:0000256" key="1">
    <source>
        <dbReference type="SAM" id="MobiDB-lite"/>
    </source>
</evidence>
<dbReference type="AlphaFoldDB" id="A0A1Y2J1H6"/>
<feature type="compositionally biased region" description="Pro residues" evidence="1">
    <location>
        <begin position="249"/>
        <end position="259"/>
    </location>
</feature>
<keyword evidence="3" id="KW-1185">Reference proteome</keyword>
<dbReference type="Proteomes" id="UP000193067">
    <property type="component" value="Unassembled WGS sequence"/>
</dbReference>
<feature type="compositionally biased region" description="Low complexity" evidence="1">
    <location>
        <begin position="214"/>
        <end position="235"/>
    </location>
</feature>
<feature type="compositionally biased region" description="Polar residues" evidence="1">
    <location>
        <begin position="323"/>
        <end position="346"/>
    </location>
</feature>
<name>A0A1Y2J1H6_TRAC3</name>
<feature type="region of interest" description="Disordered" evidence="1">
    <location>
        <begin position="214"/>
        <end position="436"/>
    </location>
</feature>
<dbReference type="EMBL" id="KZ084088">
    <property type="protein sequence ID" value="OSD07260.1"/>
    <property type="molecule type" value="Genomic_DNA"/>
</dbReference>
<organism evidence="2 3">
    <name type="scientific">Trametes coccinea (strain BRFM310)</name>
    <name type="common">Pycnoporus coccineus</name>
    <dbReference type="NCBI Taxonomy" id="1353009"/>
    <lineage>
        <taxon>Eukaryota</taxon>
        <taxon>Fungi</taxon>
        <taxon>Dikarya</taxon>
        <taxon>Basidiomycota</taxon>
        <taxon>Agaricomycotina</taxon>
        <taxon>Agaricomycetes</taxon>
        <taxon>Polyporales</taxon>
        <taxon>Polyporaceae</taxon>
        <taxon>Trametes</taxon>
    </lineage>
</organism>
<evidence type="ECO:0000313" key="2">
    <source>
        <dbReference type="EMBL" id="OSD07260.1"/>
    </source>
</evidence>
<reference evidence="2 3" key="1">
    <citation type="journal article" date="2015" name="Biotechnol. Biofuels">
        <title>Enhanced degradation of softwood versus hardwood by the white-rot fungus Pycnoporus coccineus.</title>
        <authorList>
            <person name="Couturier M."/>
            <person name="Navarro D."/>
            <person name="Chevret D."/>
            <person name="Henrissat B."/>
            <person name="Piumi F."/>
            <person name="Ruiz-Duenas F.J."/>
            <person name="Martinez A.T."/>
            <person name="Grigoriev I.V."/>
            <person name="Riley R."/>
            <person name="Lipzen A."/>
            <person name="Berrin J.G."/>
            <person name="Master E.R."/>
            <person name="Rosso M.N."/>
        </authorList>
    </citation>
    <scope>NUCLEOTIDE SEQUENCE [LARGE SCALE GENOMIC DNA]</scope>
    <source>
        <strain evidence="2 3">BRFM310</strain>
    </source>
</reference>
<dbReference type="OrthoDB" id="3358956at2759"/>